<gene>
    <name evidence="3" type="ORF">GCM10009021_27160</name>
</gene>
<proteinExistence type="predicted"/>
<dbReference type="Pfam" id="PF00382">
    <property type="entry name" value="TFIIB"/>
    <property type="match status" value="1"/>
</dbReference>
<accession>A0A830GDM7</accession>
<protein>
    <recommendedName>
        <fullName evidence="2">Transcription factor TFIIB cyclin-like domain-containing protein</fullName>
    </recommendedName>
</protein>
<dbReference type="Proteomes" id="UP000608850">
    <property type="component" value="Unassembled WGS sequence"/>
</dbReference>
<sequence length="107" mass="11729">MFVPRLASDLGCPDEIRQRVRALAEQAEARGVTTGVHPAGFAAACLYKAGREEGRWLTQSEVAGAANSSLTTIRNHRDTLQQLDEEYRVGTKGNTEKREASTQAEVR</sequence>
<name>A0A830GDM7_9EURY</name>
<dbReference type="InterPro" id="IPR036915">
    <property type="entry name" value="Cyclin-like_sf"/>
</dbReference>
<feature type="domain" description="Transcription factor TFIIB cyclin-like" evidence="2">
    <location>
        <begin position="2"/>
        <end position="75"/>
    </location>
</feature>
<keyword evidence="4" id="KW-1185">Reference proteome</keyword>
<dbReference type="SUPFAM" id="SSF47954">
    <property type="entry name" value="Cyclin-like"/>
    <property type="match status" value="1"/>
</dbReference>
<evidence type="ECO:0000313" key="3">
    <source>
        <dbReference type="EMBL" id="GGN24047.1"/>
    </source>
</evidence>
<evidence type="ECO:0000313" key="4">
    <source>
        <dbReference type="Proteomes" id="UP000608850"/>
    </source>
</evidence>
<dbReference type="Gene3D" id="1.10.472.10">
    <property type="entry name" value="Cyclin-like"/>
    <property type="match status" value="1"/>
</dbReference>
<dbReference type="GO" id="GO:0017025">
    <property type="term" value="F:TBP-class protein binding"/>
    <property type="evidence" value="ECO:0007669"/>
    <property type="project" value="InterPro"/>
</dbReference>
<dbReference type="InterPro" id="IPR013150">
    <property type="entry name" value="TFIIB_cyclin"/>
</dbReference>
<evidence type="ECO:0000259" key="2">
    <source>
        <dbReference type="Pfam" id="PF00382"/>
    </source>
</evidence>
<feature type="region of interest" description="Disordered" evidence="1">
    <location>
        <begin position="71"/>
        <end position="107"/>
    </location>
</feature>
<dbReference type="EMBL" id="BMOQ01000008">
    <property type="protein sequence ID" value="GGN24047.1"/>
    <property type="molecule type" value="Genomic_DNA"/>
</dbReference>
<evidence type="ECO:0000256" key="1">
    <source>
        <dbReference type="SAM" id="MobiDB-lite"/>
    </source>
</evidence>
<comment type="caution">
    <text evidence="3">The sequence shown here is derived from an EMBL/GenBank/DDBJ whole genome shotgun (WGS) entry which is preliminary data.</text>
</comment>
<reference evidence="3 4" key="1">
    <citation type="journal article" date="2019" name="Int. J. Syst. Evol. Microbiol.">
        <title>The Global Catalogue of Microorganisms (GCM) 10K type strain sequencing project: providing services to taxonomists for standard genome sequencing and annotation.</title>
        <authorList>
            <consortium name="The Broad Institute Genomics Platform"/>
            <consortium name="The Broad Institute Genome Sequencing Center for Infectious Disease"/>
            <person name="Wu L."/>
            <person name="Ma J."/>
        </authorList>
    </citation>
    <scope>NUCLEOTIDE SEQUENCE [LARGE SCALE GENOMIC DNA]</scope>
    <source>
        <strain evidence="3 4">JCM 16331</strain>
    </source>
</reference>
<dbReference type="AlphaFoldDB" id="A0A830GDM7"/>
<feature type="compositionally biased region" description="Basic and acidic residues" evidence="1">
    <location>
        <begin position="75"/>
        <end position="107"/>
    </location>
</feature>
<organism evidence="3 4">
    <name type="scientific">Halarchaeum nitratireducens</name>
    <dbReference type="NCBI Taxonomy" id="489913"/>
    <lineage>
        <taxon>Archaea</taxon>
        <taxon>Methanobacteriati</taxon>
        <taxon>Methanobacteriota</taxon>
        <taxon>Stenosarchaea group</taxon>
        <taxon>Halobacteria</taxon>
        <taxon>Halobacteriales</taxon>
        <taxon>Halobacteriaceae</taxon>
    </lineage>
</organism>